<feature type="domain" description="Histidine kinase" evidence="7">
    <location>
        <begin position="1"/>
        <end position="61"/>
    </location>
</feature>
<dbReference type="InterPro" id="IPR001789">
    <property type="entry name" value="Sig_transdc_resp-reg_receiver"/>
</dbReference>
<dbReference type="InterPro" id="IPR003594">
    <property type="entry name" value="HATPase_dom"/>
</dbReference>
<keyword evidence="4" id="KW-0418">Kinase</keyword>
<evidence type="ECO:0000259" key="7">
    <source>
        <dbReference type="PROSITE" id="PS50109"/>
    </source>
</evidence>
<dbReference type="Gene3D" id="3.40.50.2300">
    <property type="match status" value="1"/>
</dbReference>
<feature type="domain" description="Response regulatory" evidence="8">
    <location>
        <begin position="82"/>
        <end position="201"/>
    </location>
</feature>
<dbReference type="Pfam" id="PF00072">
    <property type="entry name" value="Response_reg"/>
    <property type="match status" value="1"/>
</dbReference>
<dbReference type="PROSITE" id="PS50110">
    <property type="entry name" value="RESPONSE_REGULATORY"/>
    <property type="match status" value="1"/>
</dbReference>
<dbReference type="CDD" id="cd17580">
    <property type="entry name" value="REC_2_DhkD-like"/>
    <property type="match status" value="1"/>
</dbReference>
<dbReference type="SUPFAM" id="SSF55874">
    <property type="entry name" value="ATPase domain of HSP90 chaperone/DNA topoisomerase II/histidine kinase"/>
    <property type="match status" value="1"/>
</dbReference>
<dbReference type="InterPro" id="IPR004358">
    <property type="entry name" value="Sig_transdc_His_kin-like_C"/>
</dbReference>
<dbReference type="InterPro" id="IPR011006">
    <property type="entry name" value="CheY-like_superfamily"/>
</dbReference>
<comment type="catalytic activity">
    <reaction evidence="1">
        <text>ATP + protein L-histidine = ADP + protein N-phospho-L-histidine.</text>
        <dbReference type="EC" id="2.7.13.3"/>
    </reaction>
</comment>
<gene>
    <name evidence="9" type="ORF">DSM106972_069460</name>
</gene>
<proteinExistence type="predicted"/>
<dbReference type="GO" id="GO:0000155">
    <property type="term" value="F:phosphorelay sensor kinase activity"/>
    <property type="evidence" value="ECO:0007669"/>
    <property type="project" value="TreeGrafter"/>
</dbReference>
<dbReference type="SUPFAM" id="SSF52172">
    <property type="entry name" value="CheY-like"/>
    <property type="match status" value="1"/>
</dbReference>
<keyword evidence="5" id="KW-0902">Two-component regulatory system</keyword>
<evidence type="ECO:0000256" key="5">
    <source>
        <dbReference type="ARBA" id="ARBA00023012"/>
    </source>
</evidence>
<dbReference type="InterPro" id="IPR005467">
    <property type="entry name" value="His_kinase_dom"/>
</dbReference>
<name>A0A3S1D0L8_9CYAN</name>
<dbReference type="PRINTS" id="PR00344">
    <property type="entry name" value="BCTRLSENSOR"/>
</dbReference>
<dbReference type="Pfam" id="PF02518">
    <property type="entry name" value="HATPase_c"/>
    <property type="match status" value="1"/>
</dbReference>
<dbReference type="EMBL" id="RSCL01000020">
    <property type="protein sequence ID" value="RUT01395.1"/>
    <property type="molecule type" value="Genomic_DNA"/>
</dbReference>
<dbReference type="InterPro" id="IPR036890">
    <property type="entry name" value="HATPase_C_sf"/>
</dbReference>
<feature type="modified residue" description="4-aspartylphosphate" evidence="6">
    <location>
        <position position="131"/>
    </location>
</feature>
<dbReference type="AlphaFoldDB" id="A0A3S1D0L8"/>
<evidence type="ECO:0000256" key="2">
    <source>
        <dbReference type="ARBA" id="ARBA00012438"/>
    </source>
</evidence>
<evidence type="ECO:0000256" key="1">
    <source>
        <dbReference type="ARBA" id="ARBA00000085"/>
    </source>
</evidence>
<protein>
    <recommendedName>
        <fullName evidence="2">histidine kinase</fullName>
        <ecNumber evidence="2">2.7.13.3</ecNumber>
    </recommendedName>
</protein>
<evidence type="ECO:0000256" key="3">
    <source>
        <dbReference type="ARBA" id="ARBA00022553"/>
    </source>
</evidence>
<evidence type="ECO:0000313" key="9">
    <source>
        <dbReference type="EMBL" id="RUT01395.1"/>
    </source>
</evidence>
<keyword evidence="4" id="KW-0808">Transferase</keyword>
<reference evidence="9" key="1">
    <citation type="submission" date="2018-12" db="EMBL/GenBank/DDBJ databases">
        <authorList>
            <person name="Will S."/>
            <person name="Neumann-Schaal M."/>
            <person name="Henke P."/>
        </authorList>
    </citation>
    <scope>NUCLEOTIDE SEQUENCE</scope>
    <source>
        <strain evidence="9">PCC 7102</strain>
    </source>
</reference>
<evidence type="ECO:0000259" key="8">
    <source>
        <dbReference type="PROSITE" id="PS50110"/>
    </source>
</evidence>
<dbReference type="PANTHER" id="PTHR43547:SF2">
    <property type="entry name" value="HYBRID SIGNAL TRANSDUCTION HISTIDINE KINASE C"/>
    <property type="match status" value="1"/>
</dbReference>
<dbReference type="Proteomes" id="UP000271624">
    <property type="component" value="Unassembled WGS sequence"/>
</dbReference>
<dbReference type="PANTHER" id="PTHR43547">
    <property type="entry name" value="TWO-COMPONENT HISTIDINE KINASE"/>
    <property type="match status" value="1"/>
</dbReference>
<accession>A0A3S1D0L8</accession>
<dbReference type="PROSITE" id="PS50109">
    <property type="entry name" value="HIS_KIN"/>
    <property type="match status" value="1"/>
</dbReference>
<sequence length="215" mass="23558">MPHVFERFRCADSTTTRSKDGLGLGLAIVYNLVELHGGKVTAASPGVGMGTTFTVTLPILTQEAPQLPQTLESPEVSLSGIELLVVDDDKDCCEFLEFTLRNCGGKVKTAASVVEAFATLQDFQPDIIISDISMPEQDGYIFLQNLRSLEAKETKIKIPAIALTANVSEEDKQKAIQAGFQFHLSKPVEPETLLNTIANILTTETQRTQRTQRDF</sequence>
<evidence type="ECO:0000256" key="6">
    <source>
        <dbReference type="PROSITE-ProRule" id="PRU00169"/>
    </source>
</evidence>
<keyword evidence="10" id="KW-1185">Reference proteome</keyword>
<dbReference type="OrthoDB" id="1901654at2"/>
<dbReference type="EC" id="2.7.13.3" evidence="2"/>
<dbReference type="Gene3D" id="3.30.565.10">
    <property type="entry name" value="Histidine kinase-like ATPase, C-terminal domain"/>
    <property type="match status" value="1"/>
</dbReference>
<evidence type="ECO:0000256" key="4">
    <source>
        <dbReference type="ARBA" id="ARBA00022777"/>
    </source>
</evidence>
<keyword evidence="3 6" id="KW-0597">Phosphoprotein</keyword>
<evidence type="ECO:0000313" key="10">
    <source>
        <dbReference type="Proteomes" id="UP000271624"/>
    </source>
</evidence>
<organism evidence="9 10">
    <name type="scientific">Dulcicalothrix desertica PCC 7102</name>
    <dbReference type="NCBI Taxonomy" id="232991"/>
    <lineage>
        <taxon>Bacteria</taxon>
        <taxon>Bacillati</taxon>
        <taxon>Cyanobacteriota</taxon>
        <taxon>Cyanophyceae</taxon>
        <taxon>Nostocales</taxon>
        <taxon>Calotrichaceae</taxon>
        <taxon>Dulcicalothrix</taxon>
    </lineage>
</organism>
<comment type="caution">
    <text evidence="9">The sequence shown here is derived from an EMBL/GenBank/DDBJ whole genome shotgun (WGS) entry which is preliminary data.</text>
</comment>
<dbReference type="SMART" id="SM00448">
    <property type="entry name" value="REC"/>
    <property type="match status" value="1"/>
</dbReference>
<reference evidence="9" key="2">
    <citation type="journal article" date="2019" name="Genome Biol. Evol.">
        <title>Day and night: Metabolic profiles and evolutionary relationships of six axenic non-marine cyanobacteria.</title>
        <authorList>
            <person name="Will S.E."/>
            <person name="Henke P."/>
            <person name="Boedeker C."/>
            <person name="Huang S."/>
            <person name="Brinkmann H."/>
            <person name="Rohde M."/>
            <person name="Jarek M."/>
            <person name="Friedl T."/>
            <person name="Seufert S."/>
            <person name="Schumacher M."/>
            <person name="Overmann J."/>
            <person name="Neumann-Schaal M."/>
            <person name="Petersen J."/>
        </authorList>
    </citation>
    <scope>NUCLEOTIDE SEQUENCE [LARGE SCALE GENOMIC DNA]</scope>
    <source>
        <strain evidence="9">PCC 7102</strain>
    </source>
</reference>